<accession>A0A914QZ78</accession>
<sequence length="260" mass="30392">MVSYDVYTDGISSYLIYVLHHENGEDEYKLVSRCCEQTDEFIKQLAKVRKVAHCIKEELDYSYSEFLEDYLKDVWDVECQCSGYSWECTCGNIIEITQEYEVKNLDLKHMIMETITLDGEPYTQEVKLSSPAEILKYTRKNEKAVLTLKMKEHLPEEIKTIKDRKEDTPFCEFRMVGEDPTVVITGEAWGNNVKKIKEMLPVNAVFKIKFKTKKPFKSAFMARKVPYIICFSVKKTHFYYPHEDSSVIDADHFLSDSDSN</sequence>
<evidence type="ECO:0000313" key="1">
    <source>
        <dbReference type="Proteomes" id="UP000887578"/>
    </source>
</evidence>
<protein>
    <submittedName>
        <fullName evidence="2">Uncharacterized protein</fullName>
    </submittedName>
</protein>
<dbReference type="AlphaFoldDB" id="A0A914QZ78"/>
<keyword evidence="1" id="KW-1185">Reference proteome</keyword>
<proteinExistence type="predicted"/>
<evidence type="ECO:0000313" key="2">
    <source>
        <dbReference type="WBParaSite" id="PDA_v2.g7389.t1"/>
    </source>
</evidence>
<dbReference type="WBParaSite" id="PDA_v2.g7389.t1">
    <property type="protein sequence ID" value="PDA_v2.g7389.t1"/>
    <property type="gene ID" value="PDA_v2.g7389"/>
</dbReference>
<organism evidence="1 2">
    <name type="scientific">Panagrolaimus davidi</name>
    <dbReference type="NCBI Taxonomy" id="227884"/>
    <lineage>
        <taxon>Eukaryota</taxon>
        <taxon>Metazoa</taxon>
        <taxon>Ecdysozoa</taxon>
        <taxon>Nematoda</taxon>
        <taxon>Chromadorea</taxon>
        <taxon>Rhabditida</taxon>
        <taxon>Tylenchina</taxon>
        <taxon>Panagrolaimomorpha</taxon>
        <taxon>Panagrolaimoidea</taxon>
        <taxon>Panagrolaimidae</taxon>
        <taxon>Panagrolaimus</taxon>
    </lineage>
</organism>
<name>A0A914QZ78_9BILA</name>
<reference evidence="2" key="1">
    <citation type="submission" date="2022-11" db="UniProtKB">
        <authorList>
            <consortium name="WormBaseParasite"/>
        </authorList>
    </citation>
    <scope>IDENTIFICATION</scope>
</reference>
<dbReference type="Proteomes" id="UP000887578">
    <property type="component" value="Unplaced"/>
</dbReference>